<keyword evidence="1" id="KW-0472">Membrane</keyword>
<dbReference type="Proteomes" id="UP000179013">
    <property type="component" value="Unassembled WGS sequence"/>
</dbReference>
<gene>
    <name evidence="2" type="ORF">A2V80_02770</name>
</gene>
<name>A0A1F7X9Q6_9BACT</name>
<feature type="transmembrane region" description="Helical" evidence="1">
    <location>
        <begin position="37"/>
        <end position="56"/>
    </location>
</feature>
<evidence type="ECO:0000313" key="3">
    <source>
        <dbReference type="Proteomes" id="UP000179013"/>
    </source>
</evidence>
<evidence type="ECO:0000313" key="2">
    <source>
        <dbReference type="EMBL" id="OGM11760.1"/>
    </source>
</evidence>
<keyword evidence="1" id="KW-1133">Transmembrane helix</keyword>
<dbReference type="EMBL" id="MGFU01000053">
    <property type="protein sequence ID" value="OGM11760.1"/>
    <property type="molecule type" value="Genomic_DNA"/>
</dbReference>
<evidence type="ECO:0000256" key="1">
    <source>
        <dbReference type="SAM" id="Phobius"/>
    </source>
</evidence>
<protein>
    <submittedName>
        <fullName evidence="2">Uncharacterized protein</fullName>
    </submittedName>
</protein>
<keyword evidence="1" id="KW-0812">Transmembrane</keyword>
<feature type="transmembrane region" description="Helical" evidence="1">
    <location>
        <begin position="68"/>
        <end position="89"/>
    </location>
</feature>
<comment type="caution">
    <text evidence="2">The sequence shown here is derived from an EMBL/GenBank/DDBJ whole genome shotgun (WGS) entry which is preliminary data.</text>
</comment>
<sequence>MSKKTAIVVAVMGFGTHIVLSALSQFNLSLREGVSCILYVVTPAVVALLMLGYVALTKTPVMRMAIYGLLIDTAMFLLICVSVAIKGGIPEGFTGWKIFQFWLVNLILWSPISLGASAIVLYFSKLKVKTVT</sequence>
<accession>A0A1F7X9Q6</accession>
<feature type="transmembrane region" description="Helical" evidence="1">
    <location>
        <begin position="101"/>
        <end position="123"/>
    </location>
</feature>
<dbReference type="AlphaFoldDB" id="A0A1F7X9Q6"/>
<organism evidence="2 3">
    <name type="scientific">Candidatus Woesebacteria bacterium RBG_16_39_8b</name>
    <dbReference type="NCBI Taxonomy" id="1802482"/>
    <lineage>
        <taxon>Bacteria</taxon>
        <taxon>Candidatus Woeseibacteriota</taxon>
    </lineage>
</organism>
<reference evidence="2 3" key="1">
    <citation type="journal article" date="2016" name="Nat. Commun.">
        <title>Thousands of microbial genomes shed light on interconnected biogeochemical processes in an aquifer system.</title>
        <authorList>
            <person name="Anantharaman K."/>
            <person name="Brown C.T."/>
            <person name="Hug L.A."/>
            <person name="Sharon I."/>
            <person name="Castelle C.J."/>
            <person name="Probst A.J."/>
            <person name="Thomas B.C."/>
            <person name="Singh A."/>
            <person name="Wilkins M.J."/>
            <person name="Karaoz U."/>
            <person name="Brodie E.L."/>
            <person name="Williams K.H."/>
            <person name="Hubbard S.S."/>
            <person name="Banfield J.F."/>
        </authorList>
    </citation>
    <scope>NUCLEOTIDE SEQUENCE [LARGE SCALE GENOMIC DNA]</scope>
</reference>
<proteinExistence type="predicted"/>